<protein>
    <submittedName>
        <fullName evidence="3">Uncharacterized protein</fullName>
    </submittedName>
</protein>
<evidence type="ECO:0000313" key="3">
    <source>
        <dbReference type="EMBL" id="THU84063.1"/>
    </source>
</evidence>
<feature type="transmembrane region" description="Helical" evidence="2">
    <location>
        <begin position="120"/>
        <end position="141"/>
    </location>
</feature>
<evidence type="ECO:0000256" key="1">
    <source>
        <dbReference type="SAM" id="MobiDB-lite"/>
    </source>
</evidence>
<dbReference type="EMBL" id="ML179624">
    <property type="protein sequence ID" value="THU84063.1"/>
    <property type="molecule type" value="Genomic_DNA"/>
</dbReference>
<dbReference type="AlphaFoldDB" id="A0A4S8L6N6"/>
<reference evidence="3 4" key="1">
    <citation type="journal article" date="2019" name="Nat. Ecol. Evol.">
        <title>Megaphylogeny resolves global patterns of mushroom evolution.</title>
        <authorList>
            <person name="Varga T."/>
            <person name="Krizsan K."/>
            <person name="Foldi C."/>
            <person name="Dima B."/>
            <person name="Sanchez-Garcia M."/>
            <person name="Sanchez-Ramirez S."/>
            <person name="Szollosi G.J."/>
            <person name="Szarkandi J.G."/>
            <person name="Papp V."/>
            <person name="Albert L."/>
            <person name="Andreopoulos W."/>
            <person name="Angelini C."/>
            <person name="Antonin V."/>
            <person name="Barry K.W."/>
            <person name="Bougher N.L."/>
            <person name="Buchanan P."/>
            <person name="Buyck B."/>
            <person name="Bense V."/>
            <person name="Catcheside P."/>
            <person name="Chovatia M."/>
            <person name="Cooper J."/>
            <person name="Damon W."/>
            <person name="Desjardin D."/>
            <person name="Finy P."/>
            <person name="Geml J."/>
            <person name="Haridas S."/>
            <person name="Hughes K."/>
            <person name="Justo A."/>
            <person name="Karasinski D."/>
            <person name="Kautmanova I."/>
            <person name="Kiss B."/>
            <person name="Kocsube S."/>
            <person name="Kotiranta H."/>
            <person name="LaButti K.M."/>
            <person name="Lechner B.E."/>
            <person name="Liimatainen K."/>
            <person name="Lipzen A."/>
            <person name="Lukacs Z."/>
            <person name="Mihaltcheva S."/>
            <person name="Morgado L.N."/>
            <person name="Niskanen T."/>
            <person name="Noordeloos M.E."/>
            <person name="Ohm R.A."/>
            <person name="Ortiz-Santana B."/>
            <person name="Ovrebo C."/>
            <person name="Racz N."/>
            <person name="Riley R."/>
            <person name="Savchenko A."/>
            <person name="Shiryaev A."/>
            <person name="Soop K."/>
            <person name="Spirin V."/>
            <person name="Szebenyi C."/>
            <person name="Tomsovsky M."/>
            <person name="Tulloss R.E."/>
            <person name="Uehling J."/>
            <person name="Grigoriev I.V."/>
            <person name="Vagvolgyi C."/>
            <person name="Papp T."/>
            <person name="Martin F.M."/>
            <person name="Miettinen O."/>
            <person name="Hibbett D.S."/>
            <person name="Nagy L.G."/>
        </authorList>
    </citation>
    <scope>NUCLEOTIDE SEQUENCE [LARGE SCALE GENOMIC DNA]</scope>
    <source>
        <strain evidence="3 4">CBS 962.96</strain>
    </source>
</reference>
<accession>A0A4S8L6N6</accession>
<proteinExistence type="predicted"/>
<sequence length="394" mass="43937">MHDLSYTTISGRDIPIDDIGDIPIDDIGDIPIDDIGDIPIDNIGDVWEDIEEEEDIGLDIPSAAGAHLPEVLLFVDPGDPLTPNKNFPDPFQHNNHDDSNGRTPADCPSINPAHTPTAVFLLYLLLPFAGCNIVLVVGFFIMETMGALLDVTATTHYVTLTTVLSHLGVEPNFPILPCCMVCKEPYPVNTPTDALCSRCKERIPLFQSRPVMNRQARLGPESWKPRLQFPMKSVEAQLWEILVIPGMEDVMESWRSKHRTPGLFTDNFNGDVCQSIPGPDSHLFFENPASHNELRIGLTLGIDWFSYLRSLISPLHTSGPMSLNIINLPPYLRYQTSNILLWDILPGPKEQDSDKVQRFLQILVNELLCLTRYRVFSASSFAITKGSCPPIGVW</sequence>
<dbReference type="OrthoDB" id="3268827at2759"/>
<name>A0A4S8L6N6_DENBC</name>
<keyword evidence="2" id="KW-0472">Membrane</keyword>
<keyword evidence="2" id="KW-1133">Transmembrane helix</keyword>
<gene>
    <name evidence="3" type="ORF">K435DRAFT_807010</name>
</gene>
<evidence type="ECO:0000313" key="4">
    <source>
        <dbReference type="Proteomes" id="UP000297245"/>
    </source>
</evidence>
<evidence type="ECO:0000256" key="2">
    <source>
        <dbReference type="SAM" id="Phobius"/>
    </source>
</evidence>
<organism evidence="3 4">
    <name type="scientific">Dendrothele bispora (strain CBS 962.96)</name>
    <dbReference type="NCBI Taxonomy" id="1314807"/>
    <lineage>
        <taxon>Eukaryota</taxon>
        <taxon>Fungi</taxon>
        <taxon>Dikarya</taxon>
        <taxon>Basidiomycota</taxon>
        <taxon>Agaricomycotina</taxon>
        <taxon>Agaricomycetes</taxon>
        <taxon>Agaricomycetidae</taxon>
        <taxon>Agaricales</taxon>
        <taxon>Agaricales incertae sedis</taxon>
        <taxon>Dendrothele</taxon>
    </lineage>
</organism>
<feature type="region of interest" description="Disordered" evidence="1">
    <location>
        <begin position="84"/>
        <end position="107"/>
    </location>
</feature>
<dbReference type="Proteomes" id="UP000297245">
    <property type="component" value="Unassembled WGS sequence"/>
</dbReference>
<keyword evidence="2" id="KW-0812">Transmembrane</keyword>
<keyword evidence="4" id="KW-1185">Reference proteome</keyword>